<dbReference type="GO" id="GO:0050660">
    <property type="term" value="F:flavin adenine dinucleotide binding"/>
    <property type="evidence" value="ECO:0007669"/>
    <property type="project" value="InterPro"/>
</dbReference>
<evidence type="ECO:0000256" key="6">
    <source>
        <dbReference type="ARBA" id="ARBA00023157"/>
    </source>
</evidence>
<dbReference type="GO" id="GO:0005739">
    <property type="term" value="C:mitochondrion"/>
    <property type="evidence" value="ECO:0007669"/>
    <property type="project" value="TreeGrafter"/>
</dbReference>
<dbReference type="InterPro" id="IPR023753">
    <property type="entry name" value="FAD/NAD-binding_dom"/>
</dbReference>
<evidence type="ECO:0000256" key="1">
    <source>
        <dbReference type="ARBA" id="ARBA00001974"/>
    </source>
</evidence>
<dbReference type="GO" id="GO:0004362">
    <property type="term" value="F:glutathione-disulfide reductase (NADPH) activity"/>
    <property type="evidence" value="ECO:0007669"/>
    <property type="project" value="TreeGrafter"/>
</dbReference>
<proteinExistence type="inferred from homology"/>
<dbReference type="OrthoDB" id="5956163at2759"/>
<reference evidence="9 10" key="1">
    <citation type="submission" date="2018-11" db="EMBL/GenBank/DDBJ databases">
        <authorList>
            <consortium name="Pathogen Informatics"/>
        </authorList>
    </citation>
    <scope>NUCLEOTIDE SEQUENCE [LARGE SCALE GENOMIC DNA]</scope>
</reference>
<dbReference type="PANTHER" id="PTHR42737:SF2">
    <property type="entry name" value="GLUTATHIONE REDUCTASE"/>
    <property type="match status" value="1"/>
</dbReference>
<dbReference type="Gene3D" id="3.50.50.60">
    <property type="entry name" value="FAD/NAD(P)-binding domain"/>
    <property type="match status" value="2"/>
</dbReference>
<evidence type="ECO:0000256" key="3">
    <source>
        <dbReference type="ARBA" id="ARBA00022630"/>
    </source>
</evidence>
<keyword evidence="6" id="KW-1015">Disulfide bond</keyword>
<protein>
    <recommendedName>
        <fullName evidence="8">FAD/NAD(P)-binding domain-containing protein</fullName>
    </recommendedName>
</protein>
<comment type="similarity">
    <text evidence="2">Belongs to the class-I pyridine nucleotide-disulfide oxidoreductase family.</text>
</comment>
<dbReference type="PRINTS" id="PR00368">
    <property type="entry name" value="FADPNR"/>
</dbReference>
<feature type="domain" description="FAD/NAD(P)-binding" evidence="8">
    <location>
        <begin position="3"/>
        <end position="106"/>
    </location>
</feature>
<evidence type="ECO:0000313" key="10">
    <source>
        <dbReference type="Proteomes" id="UP000267096"/>
    </source>
</evidence>
<keyword evidence="3" id="KW-0285">Flavoprotein</keyword>
<evidence type="ECO:0000259" key="8">
    <source>
        <dbReference type="Pfam" id="PF07992"/>
    </source>
</evidence>
<dbReference type="Gene3D" id="3.30.390.30">
    <property type="match status" value="1"/>
</dbReference>
<dbReference type="InterPro" id="IPR046952">
    <property type="entry name" value="GSHR/TRXR-like"/>
</dbReference>
<dbReference type="Pfam" id="PF07992">
    <property type="entry name" value="Pyr_redox_2"/>
    <property type="match status" value="1"/>
</dbReference>
<organism evidence="9 10">
    <name type="scientific">Anisakis simplex</name>
    <name type="common">Herring worm</name>
    <dbReference type="NCBI Taxonomy" id="6269"/>
    <lineage>
        <taxon>Eukaryota</taxon>
        <taxon>Metazoa</taxon>
        <taxon>Ecdysozoa</taxon>
        <taxon>Nematoda</taxon>
        <taxon>Chromadorea</taxon>
        <taxon>Rhabditida</taxon>
        <taxon>Spirurina</taxon>
        <taxon>Ascaridomorpha</taxon>
        <taxon>Ascaridoidea</taxon>
        <taxon>Anisakidae</taxon>
        <taxon>Anisakis</taxon>
        <taxon>Anisakis simplex complex</taxon>
    </lineage>
</organism>
<sequence length="140" mass="15429">MLIDNLAAHGVKILRRYIPESVQKQSVNGQDRLTITYRETNGTKVKSDSYDTILWAIGREPRLASLNVEGVGIRLADSGKVIANDRDETSIKNIYAIGDIAEVPTTIFTPVEYGCVGISEENAIKRYGEENVEVSEATDV</sequence>
<dbReference type="SUPFAM" id="SSF51905">
    <property type="entry name" value="FAD/NAD(P)-binding domain"/>
    <property type="match status" value="1"/>
</dbReference>
<keyword evidence="7" id="KW-0676">Redox-active center</keyword>
<name>A0A3P6SCK9_ANISI</name>
<keyword evidence="4" id="KW-0274">FAD</keyword>
<evidence type="ECO:0000256" key="7">
    <source>
        <dbReference type="ARBA" id="ARBA00023284"/>
    </source>
</evidence>
<evidence type="ECO:0000256" key="5">
    <source>
        <dbReference type="ARBA" id="ARBA00023002"/>
    </source>
</evidence>
<keyword evidence="10" id="KW-1185">Reference proteome</keyword>
<dbReference type="InterPro" id="IPR036188">
    <property type="entry name" value="FAD/NAD-bd_sf"/>
</dbReference>
<dbReference type="InterPro" id="IPR016156">
    <property type="entry name" value="FAD/NAD-linked_Rdtase_dimer_sf"/>
</dbReference>
<evidence type="ECO:0000256" key="4">
    <source>
        <dbReference type="ARBA" id="ARBA00022827"/>
    </source>
</evidence>
<evidence type="ECO:0000256" key="2">
    <source>
        <dbReference type="ARBA" id="ARBA00007532"/>
    </source>
</evidence>
<dbReference type="GO" id="GO:0006749">
    <property type="term" value="P:glutathione metabolic process"/>
    <property type="evidence" value="ECO:0007669"/>
    <property type="project" value="TreeGrafter"/>
</dbReference>
<keyword evidence="5" id="KW-0560">Oxidoreductase</keyword>
<dbReference type="GO" id="GO:0045454">
    <property type="term" value="P:cell redox homeostasis"/>
    <property type="evidence" value="ECO:0007669"/>
    <property type="project" value="InterPro"/>
</dbReference>
<dbReference type="AlphaFoldDB" id="A0A3P6SCK9"/>
<dbReference type="GO" id="GO:0005829">
    <property type="term" value="C:cytosol"/>
    <property type="evidence" value="ECO:0007669"/>
    <property type="project" value="TreeGrafter"/>
</dbReference>
<gene>
    <name evidence="9" type="ORF">ASIM_LOCUS20015</name>
</gene>
<accession>A0A3P6SCK9</accession>
<dbReference type="SUPFAM" id="SSF55424">
    <property type="entry name" value="FAD/NAD-linked reductases, dimerisation (C-terminal) domain"/>
    <property type="match status" value="1"/>
</dbReference>
<evidence type="ECO:0000313" key="9">
    <source>
        <dbReference type="EMBL" id="VDK73692.1"/>
    </source>
</evidence>
<dbReference type="PANTHER" id="PTHR42737">
    <property type="entry name" value="GLUTATHIONE REDUCTASE"/>
    <property type="match status" value="1"/>
</dbReference>
<comment type="cofactor">
    <cofactor evidence="1">
        <name>FAD</name>
        <dbReference type="ChEBI" id="CHEBI:57692"/>
    </cofactor>
</comment>
<dbReference type="EMBL" id="UYRR01038484">
    <property type="protein sequence ID" value="VDK73692.1"/>
    <property type="molecule type" value="Genomic_DNA"/>
</dbReference>
<dbReference type="GO" id="GO:0034599">
    <property type="term" value="P:cellular response to oxidative stress"/>
    <property type="evidence" value="ECO:0007669"/>
    <property type="project" value="TreeGrafter"/>
</dbReference>
<dbReference type="Proteomes" id="UP000267096">
    <property type="component" value="Unassembled WGS sequence"/>
</dbReference>